<dbReference type="Gene3D" id="1.10.10.10">
    <property type="entry name" value="Winged helix-like DNA-binding domain superfamily/Winged helix DNA-binding domain"/>
    <property type="match status" value="1"/>
</dbReference>
<dbReference type="AlphaFoldDB" id="A0A926RX26"/>
<gene>
    <name evidence="8" type="ORF">IC621_09945</name>
</gene>
<evidence type="ECO:0000256" key="4">
    <source>
        <dbReference type="ARBA" id="ARBA00023015"/>
    </source>
</evidence>
<dbReference type="GO" id="GO:0055052">
    <property type="term" value="C:ATP-binding cassette (ABC) transporter complex, substrate-binding subunit-containing"/>
    <property type="evidence" value="ECO:0007669"/>
    <property type="project" value="TreeGrafter"/>
</dbReference>
<name>A0A926RX26_9BACI</name>
<keyword evidence="3" id="KW-0732">Signal</keyword>
<proteinExistence type="inferred from homology"/>
<dbReference type="InterPro" id="IPR006059">
    <property type="entry name" value="SBP"/>
</dbReference>
<dbReference type="RefSeq" id="WP_191158142.1">
    <property type="nucleotide sequence ID" value="NZ_JACXAI010000010.1"/>
</dbReference>
<dbReference type="PANTHER" id="PTHR30061:SF50">
    <property type="entry name" value="MALTOSE_MALTODEXTRIN-BINDING PERIPLASMIC PROTEIN"/>
    <property type="match status" value="1"/>
</dbReference>
<evidence type="ECO:0000256" key="2">
    <source>
        <dbReference type="ARBA" id="ARBA00022448"/>
    </source>
</evidence>
<sequence length="477" mass="55491">MSEKTSREEFKMKLQQFIETTKEQIVTGKIPIGEYLPAELALAERFDLSKNSVRKGLDELVRQGLIVKKLRIGNLVVSNKPFDQIILRLGYYPSIQEEAVLSKLLRKFEEKYPLIKVQTITLPYDHYHKTVKDFFQNDIVDAVTINYNDYCSLSQSGRELFEPLETDNQNYSFLEKAFLKEELYVKPFIFSPIVLCYNEDHFKKAGLAFPDSGWQWEEVLKTASLLSKEKKHEKHCGFYFHSLSVNRWPIFLLQNQVSFMRDPNGEVSFNKEKFIESVNLCKDIFKEQEIVQNILSDSDKDAEKLFLEGKVSMIMTSYFSLNHMKEAPLNYDIAPLPYLEDARTLLLMIGIAINKHSTKIEAAKLLLNYLTSEECQEIIRTETLSIPAVKHIAERTGGEKVYQPPRFKLFREIIPTFRLYEKLGLSFQELNEIGSELRLYWSGLITEDLLCNRITAKLFKASQENMDSEENVKSQKE</sequence>
<organism evidence="8 9">
    <name type="scientific">Metabacillus arenae</name>
    <dbReference type="NCBI Taxonomy" id="2771434"/>
    <lineage>
        <taxon>Bacteria</taxon>
        <taxon>Bacillati</taxon>
        <taxon>Bacillota</taxon>
        <taxon>Bacilli</taxon>
        <taxon>Bacillales</taxon>
        <taxon>Bacillaceae</taxon>
        <taxon>Metabacillus</taxon>
    </lineage>
</organism>
<reference evidence="8" key="1">
    <citation type="submission" date="2020-09" db="EMBL/GenBank/DDBJ databases">
        <title>A novel bacterium of genus Bacillus, isolated from South China Sea.</title>
        <authorList>
            <person name="Huang H."/>
            <person name="Mo K."/>
            <person name="Hu Y."/>
        </authorList>
    </citation>
    <scope>NUCLEOTIDE SEQUENCE</scope>
    <source>
        <strain evidence="8">IB182487</strain>
    </source>
</reference>
<comment type="caution">
    <text evidence="8">The sequence shown here is derived from an EMBL/GenBank/DDBJ whole genome shotgun (WGS) entry which is preliminary data.</text>
</comment>
<dbReference type="PANTHER" id="PTHR30061">
    <property type="entry name" value="MALTOSE-BINDING PERIPLASMIC PROTEIN"/>
    <property type="match status" value="1"/>
</dbReference>
<evidence type="ECO:0000256" key="5">
    <source>
        <dbReference type="ARBA" id="ARBA00023125"/>
    </source>
</evidence>
<dbReference type="Gene3D" id="3.40.190.10">
    <property type="entry name" value="Periplasmic binding protein-like II"/>
    <property type="match status" value="1"/>
</dbReference>
<keyword evidence="5" id="KW-0238">DNA-binding</keyword>
<dbReference type="PROSITE" id="PS50949">
    <property type="entry name" value="HTH_GNTR"/>
    <property type="match status" value="1"/>
</dbReference>
<keyword evidence="2" id="KW-0813">Transport</keyword>
<evidence type="ECO:0000313" key="9">
    <source>
        <dbReference type="Proteomes" id="UP000626844"/>
    </source>
</evidence>
<dbReference type="GO" id="GO:0003677">
    <property type="term" value="F:DNA binding"/>
    <property type="evidence" value="ECO:0007669"/>
    <property type="project" value="UniProtKB-KW"/>
</dbReference>
<dbReference type="GO" id="GO:0015768">
    <property type="term" value="P:maltose transport"/>
    <property type="evidence" value="ECO:0007669"/>
    <property type="project" value="TreeGrafter"/>
</dbReference>
<dbReference type="InterPro" id="IPR036390">
    <property type="entry name" value="WH_DNA-bd_sf"/>
</dbReference>
<dbReference type="GO" id="GO:1901982">
    <property type="term" value="F:maltose binding"/>
    <property type="evidence" value="ECO:0007669"/>
    <property type="project" value="TreeGrafter"/>
</dbReference>
<dbReference type="SUPFAM" id="SSF53850">
    <property type="entry name" value="Periplasmic binding protein-like II"/>
    <property type="match status" value="1"/>
</dbReference>
<feature type="domain" description="HTH gntR-type" evidence="7">
    <location>
        <begin position="11"/>
        <end position="79"/>
    </location>
</feature>
<keyword evidence="9" id="KW-1185">Reference proteome</keyword>
<evidence type="ECO:0000259" key="7">
    <source>
        <dbReference type="PROSITE" id="PS50949"/>
    </source>
</evidence>
<dbReference type="Pfam" id="PF00392">
    <property type="entry name" value="GntR"/>
    <property type="match status" value="1"/>
</dbReference>
<dbReference type="InterPro" id="IPR000524">
    <property type="entry name" value="Tscrpt_reg_HTH_GntR"/>
</dbReference>
<dbReference type="Proteomes" id="UP000626844">
    <property type="component" value="Unassembled WGS sequence"/>
</dbReference>
<protein>
    <submittedName>
        <fullName evidence="8">Extracellular solute-binding protein</fullName>
    </submittedName>
</protein>
<dbReference type="SUPFAM" id="SSF46785">
    <property type="entry name" value="Winged helix' DNA-binding domain"/>
    <property type="match status" value="1"/>
</dbReference>
<dbReference type="GO" id="GO:0042956">
    <property type="term" value="P:maltodextrin transmembrane transport"/>
    <property type="evidence" value="ECO:0007669"/>
    <property type="project" value="TreeGrafter"/>
</dbReference>
<evidence type="ECO:0000256" key="6">
    <source>
        <dbReference type="ARBA" id="ARBA00023163"/>
    </source>
</evidence>
<dbReference type="CDD" id="cd07377">
    <property type="entry name" value="WHTH_GntR"/>
    <property type="match status" value="1"/>
</dbReference>
<evidence type="ECO:0000256" key="3">
    <source>
        <dbReference type="ARBA" id="ARBA00022729"/>
    </source>
</evidence>
<accession>A0A926RX26</accession>
<dbReference type="SMART" id="SM00345">
    <property type="entry name" value="HTH_GNTR"/>
    <property type="match status" value="1"/>
</dbReference>
<keyword evidence="4" id="KW-0805">Transcription regulation</keyword>
<evidence type="ECO:0000313" key="8">
    <source>
        <dbReference type="EMBL" id="MBD1380551.1"/>
    </source>
</evidence>
<keyword evidence="6" id="KW-0804">Transcription</keyword>
<evidence type="ECO:0000256" key="1">
    <source>
        <dbReference type="ARBA" id="ARBA00008520"/>
    </source>
</evidence>
<dbReference type="EMBL" id="JACXAI010000010">
    <property type="protein sequence ID" value="MBD1380551.1"/>
    <property type="molecule type" value="Genomic_DNA"/>
</dbReference>
<dbReference type="Pfam" id="PF01547">
    <property type="entry name" value="SBP_bac_1"/>
    <property type="match status" value="1"/>
</dbReference>
<dbReference type="GO" id="GO:0003700">
    <property type="term" value="F:DNA-binding transcription factor activity"/>
    <property type="evidence" value="ECO:0007669"/>
    <property type="project" value="InterPro"/>
</dbReference>
<comment type="similarity">
    <text evidence="1">Belongs to the bacterial solute-binding protein 1 family.</text>
</comment>
<dbReference type="PRINTS" id="PR00035">
    <property type="entry name" value="HTHGNTR"/>
</dbReference>
<dbReference type="InterPro" id="IPR036388">
    <property type="entry name" value="WH-like_DNA-bd_sf"/>
</dbReference>